<dbReference type="PANTHER" id="PTHR43048">
    <property type="entry name" value="METHYLMALONYL-COA EPIMERASE"/>
    <property type="match status" value="1"/>
</dbReference>
<dbReference type="Gene3D" id="3.10.180.10">
    <property type="entry name" value="2,3-Dihydroxybiphenyl 1,2-Dioxygenase, domain 1"/>
    <property type="match status" value="2"/>
</dbReference>
<dbReference type="PANTHER" id="PTHR43048:SF3">
    <property type="entry name" value="METHYLMALONYL-COA EPIMERASE, MITOCHONDRIAL"/>
    <property type="match status" value="1"/>
</dbReference>
<dbReference type="Proteomes" id="UP000279089">
    <property type="component" value="Unassembled WGS sequence"/>
</dbReference>
<evidence type="ECO:0000313" key="5">
    <source>
        <dbReference type="Proteomes" id="UP000279089"/>
    </source>
</evidence>
<dbReference type="InterPro" id="IPR004360">
    <property type="entry name" value="Glyas_Fos-R_dOase_dom"/>
</dbReference>
<dbReference type="Pfam" id="PF00903">
    <property type="entry name" value="Glyoxalase"/>
    <property type="match status" value="2"/>
</dbReference>
<proteinExistence type="predicted"/>
<dbReference type="CDD" id="cd06587">
    <property type="entry name" value="VOC"/>
    <property type="match status" value="1"/>
</dbReference>
<gene>
    <name evidence="4" type="ORF">EG028_23430</name>
</gene>
<protein>
    <recommendedName>
        <fullName evidence="3">VOC domain-containing protein</fullName>
    </recommendedName>
</protein>
<dbReference type="InterPro" id="IPR051785">
    <property type="entry name" value="MMCE/EMCE_epimerase"/>
</dbReference>
<feature type="chain" id="PRO_5018098356" description="VOC domain-containing protein" evidence="2">
    <location>
        <begin position="20"/>
        <end position="272"/>
    </location>
</feature>
<keyword evidence="2" id="KW-0732">Signal</keyword>
<dbReference type="PROSITE" id="PS51819">
    <property type="entry name" value="VOC"/>
    <property type="match status" value="2"/>
</dbReference>
<keyword evidence="5" id="KW-1185">Reference proteome</keyword>
<reference evidence="5" key="1">
    <citation type="submission" date="2018-11" db="EMBL/GenBank/DDBJ databases">
        <title>Chitinophaga lutea sp.nov., isolate from arsenic contaminated soil.</title>
        <authorList>
            <person name="Zong Y."/>
        </authorList>
    </citation>
    <scope>NUCLEOTIDE SEQUENCE [LARGE SCALE GENOMIC DNA]</scope>
    <source>
        <strain evidence="5">YLT18</strain>
    </source>
</reference>
<dbReference type="GO" id="GO:0046872">
    <property type="term" value="F:metal ion binding"/>
    <property type="evidence" value="ECO:0007669"/>
    <property type="project" value="UniProtKB-KW"/>
</dbReference>
<dbReference type="SUPFAM" id="SSF54593">
    <property type="entry name" value="Glyoxalase/Bleomycin resistance protein/Dihydroxybiphenyl dioxygenase"/>
    <property type="match status" value="2"/>
</dbReference>
<dbReference type="GO" id="GO:0046491">
    <property type="term" value="P:L-methylmalonyl-CoA metabolic process"/>
    <property type="evidence" value="ECO:0007669"/>
    <property type="project" value="TreeGrafter"/>
</dbReference>
<comment type="caution">
    <text evidence="4">The sequence shown here is derived from an EMBL/GenBank/DDBJ whole genome shotgun (WGS) entry which is preliminary data.</text>
</comment>
<feature type="signal peptide" evidence="2">
    <location>
        <begin position="1"/>
        <end position="19"/>
    </location>
</feature>
<dbReference type="InterPro" id="IPR037523">
    <property type="entry name" value="VOC_core"/>
</dbReference>
<accession>A0A3N4MB78</accession>
<dbReference type="GO" id="GO:0004493">
    <property type="term" value="F:methylmalonyl-CoA epimerase activity"/>
    <property type="evidence" value="ECO:0007669"/>
    <property type="project" value="TreeGrafter"/>
</dbReference>
<organism evidence="4 5">
    <name type="scientific">Chitinophaga barathri</name>
    <dbReference type="NCBI Taxonomy" id="1647451"/>
    <lineage>
        <taxon>Bacteria</taxon>
        <taxon>Pseudomonadati</taxon>
        <taxon>Bacteroidota</taxon>
        <taxon>Chitinophagia</taxon>
        <taxon>Chitinophagales</taxon>
        <taxon>Chitinophagaceae</taxon>
        <taxon>Chitinophaga</taxon>
    </lineage>
</organism>
<dbReference type="AlphaFoldDB" id="A0A3N4MB78"/>
<feature type="domain" description="VOC" evidence="3">
    <location>
        <begin position="148"/>
        <end position="268"/>
    </location>
</feature>
<dbReference type="EMBL" id="RMBX01000014">
    <property type="protein sequence ID" value="RPD38667.1"/>
    <property type="molecule type" value="Genomic_DNA"/>
</dbReference>
<name>A0A3N4MB78_9BACT</name>
<evidence type="ECO:0000259" key="3">
    <source>
        <dbReference type="PROSITE" id="PS51819"/>
    </source>
</evidence>
<keyword evidence="1" id="KW-0479">Metal-binding</keyword>
<dbReference type="OrthoDB" id="375220at2"/>
<feature type="domain" description="VOC" evidence="3">
    <location>
        <begin position="29"/>
        <end position="153"/>
    </location>
</feature>
<evidence type="ECO:0000256" key="2">
    <source>
        <dbReference type="SAM" id="SignalP"/>
    </source>
</evidence>
<evidence type="ECO:0000313" key="4">
    <source>
        <dbReference type="EMBL" id="RPD38667.1"/>
    </source>
</evidence>
<dbReference type="RefSeq" id="WP_120518786.1">
    <property type="nucleotide sequence ID" value="NZ_QXZY01000014.1"/>
</dbReference>
<dbReference type="InterPro" id="IPR029068">
    <property type="entry name" value="Glyas_Bleomycin-R_OHBP_Dase"/>
</dbReference>
<evidence type="ECO:0000256" key="1">
    <source>
        <dbReference type="ARBA" id="ARBA00022723"/>
    </source>
</evidence>
<sequence>MKQLVMSLLLCIAAGKAGAQQVQRPEITGIAYVEIQVSHLDSAVKFYGDYLGYPLQRTPHTLIAQVNARQHILLRDGLPPTQDDRLLSLAFQTSDLARMKAYLLQKGVSVQPGPDKSAIGVKDPDGHKILFVQLEVGKPAATPAISDRILHAGLTVADPIRADSFYAAILGFSETWRGGATDSVTSWINMRLPESTDYLEYMLVKPPANRRQLGSAHHIALMVPDMQKAVDALRFRNGGVPSPRIGRNNRWLLNLYDSDGTRVELMEPFTAR</sequence>